<organism evidence="6 7">
    <name type="scientific">Hominiventricola filiformis</name>
    <dbReference type="NCBI Taxonomy" id="2885352"/>
    <lineage>
        <taxon>Bacteria</taxon>
        <taxon>Bacillati</taxon>
        <taxon>Bacillota</taxon>
        <taxon>Clostridia</taxon>
        <taxon>Lachnospirales</taxon>
        <taxon>Lachnospiraceae</taxon>
        <taxon>Hominiventricola</taxon>
    </lineage>
</organism>
<evidence type="ECO:0000256" key="5">
    <source>
        <dbReference type="SAM" id="SignalP"/>
    </source>
</evidence>
<comment type="similarity">
    <text evidence="1">Belongs to the bacterial solute-binding protein 7 family.</text>
</comment>
<feature type="region of interest" description="Disordered" evidence="4">
    <location>
        <begin position="29"/>
        <end position="56"/>
    </location>
</feature>
<evidence type="ECO:0000256" key="2">
    <source>
        <dbReference type="ARBA" id="ARBA00022448"/>
    </source>
</evidence>
<keyword evidence="7" id="KW-1185">Reference proteome</keyword>
<gene>
    <name evidence="6" type="ORF">LKD36_01740</name>
</gene>
<evidence type="ECO:0000256" key="3">
    <source>
        <dbReference type="ARBA" id="ARBA00022729"/>
    </source>
</evidence>
<dbReference type="NCBIfam" id="NF037995">
    <property type="entry name" value="TRAP_S1"/>
    <property type="match status" value="1"/>
</dbReference>
<dbReference type="InterPro" id="IPR004682">
    <property type="entry name" value="TRAP_DctP"/>
</dbReference>
<feature type="compositionally biased region" description="Low complexity" evidence="4">
    <location>
        <begin position="29"/>
        <end position="44"/>
    </location>
</feature>
<evidence type="ECO:0000313" key="6">
    <source>
        <dbReference type="EMBL" id="MCC2124897.1"/>
    </source>
</evidence>
<dbReference type="GO" id="GO:0055085">
    <property type="term" value="P:transmembrane transport"/>
    <property type="evidence" value="ECO:0007669"/>
    <property type="project" value="InterPro"/>
</dbReference>
<dbReference type="NCBIfam" id="TIGR00787">
    <property type="entry name" value="dctP"/>
    <property type="match status" value="1"/>
</dbReference>
<dbReference type="Pfam" id="PF03480">
    <property type="entry name" value="DctP"/>
    <property type="match status" value="1"/>
</dbReference>
<comment type="caution">
    <text evidence="6">The sequence shown here is derived from an EMBL/GenBank/DDBJ whole genome shotgun (WGS) entry which is preliminary data.</text>
</comment>
<evidence type="ECO:0000313" key="7">
    <source>
        <dbReference type="Proteomes" id="UP001198220"/>
    </source>
</evidence>
<dbReference type="PANTHER" id="PTHR33376">
    <property type="match status" value="1"/>
</dbReference>
<evidence type="ECO:0000256" key="4">
    <source>
        <dbReference type="SAM" id="MobiDB-lite"/>
    </source>
</evidence>
<dbReference type="EMBL" id="JAJEPS010000001">
    <property type="protein sequence ID" value="MCC2124897.1"/>
    <property type="molecule type" value="Genomic_DNA"/>
</dbReference>
<dbReference type="Proteomes" id="UP001198220">
    <property type="component" value="Unassembled WGS sequence"/>
</dbReference>
<name>A0AAE3D9M7_9FIRM</name>
<protein>
    <submittedName>
        <fullName evidence="6">TRAP transporter substrate-binding protein</fullName>
    </submittedName>
</protein>
<feature type="chain" id="PRO_5042106132" evidence="5">
    <location>
        <begin position="24"/>
        <end position="373"/>
    </location>
</feature>
<dbReference type="PIRSF" id="PIRSF006470">
    <property type="entry name" value="DctB"/>
    <property type="match status" value="1"/>
</dbReference>
<dbReference type="InterPro" id="IPR038404">
    <property type="entry name" value="TRAP_DctP_sf"/>
</dbReference>
<dbReference type="AlphaFoldDB" id="A0AAE3D9M7"/>
<accession>A0AAE3D9M7</accession>
<dbReference type="InterPro" id="IPR018389">
    <property type="entry name" value="DctP_fam"/>
</dbReference>
<keyword evidence="3 5" id="KW-0732">Signal</keyword>
<evidence type="ECO:0000256" key="1">
    <source>
        <dbReference type="ARBA" id="ARBA00009023"/>
    </source>
</evidence>
<proteinExistence type="inferred from homology"/>
<dbReference type="GO" id="GO:0030288">
    <property type="term" value="C:outer membrane-bounded periplasmic space"/>
    <property type="evidence" value="ECO:0007669"/>
    <property type="project" value="InterPro"/>
</dbReference>
<keyword evidence="2" id="KW-0813">Transport</keyword>
<sequence length="373" mass="41362">MKSMSKNVCIFLSLMFACTTLSACGSSENSSASENKSTEATSTAITQDATSGQKEGETYIGADYTGSPISIKAAHTGNENTTYQVGMLAFKDYVESHSNGKYTVDIFPSTLGGDSDLYEGLQIGTVDFAEVNTSVISSTVEDLKVLDLPFMFSTREQAYAVLDGEIGDKLLQEITDQAGIKAICFWENGFRDFTNNVHPIATPDDLKDLNMRCMQSDIYLNTFKNWGCNVSVMSISETVTAMQSGVIDGHDNNPDTVVANSMWEYQKYFSDSRHFYACKTLDFSQSFWSSLDSEEQNMFTEAAKYARDKERMECANRYDAALDKLKENGMEVTSHDEIDIDAFKESVQPIWSEYENTLGNLINEVKAVVDATN</sequence>
<feature type="signal peptide" evidence="5">
    <location>
        <begin position="1"/>
        <end position="23"/>
    </location>
</feature>
<dbReference type="PANTHER" id="PTHR33376:SF7">
    <property type="entry name" value="C4-DICARBOXYLATE-BINDING PROTEIN DCTB"/>
    <property type="match status" value="1"/>
</dbReference>
<dbReference type="CDD" id="cd13603">
    <property type="entry name" value="PBP2_TRAP_Siap_TeaA_like"/>
    <property type="match status" value="1"/>
</dbReference>
<dbReference type="Gene3D" id="3.40.190.170">
    <property type="entry name" value="Bacterial extracellular solute-binding protein, family 7"/>
    <property type="match status" value="1"/>
</dbReference>
<reference evidence="6 7" key="1">
    <citation type="submission" date="2021-10" db="EMBL/GenBank/DDBJ databases">
        <title>Anaerobic single-cell dispensing facilitates the cultivation of human gut bacteria.</title>
        <authorList>
            <person name="Afrizal A."/>
        </authorList>
    </citation>
    <scope>NUCLEOTIDE SEQUENCE [LARGE SCALE GENOMIC DNA]</scope>
    <source>
        <strain evidence="6 7">CLA-AA-H276</strain>
    </source>
</reference>
<dbReference type="RefSeq" id="WP_118768896.1">
    <property type="nucleotide sequence ID" value="NZ_JAJEPS010000001.1"/>
</dbReference>
<dbReference type="PROSITE" id="PS51257">
    <property type="entry name" value="PROKAR_LIPOPROTEIN"/>
    <property type="match status" value="1"/>
</dbReference>